<dbReference type="PANTHER" id="PTHR42743">
    <property type="entry name" value="AMINO-ACID AMINOTRANSFERASE"/>
    <property type="match status" value="1"/>
</dbReference>
<accession>A0A382ZTW5</accession>
<dbReference type="Pfam" id="PF01063">
    <property type="entry name" value="Aminotran_4"/>
    <property type="match status" value="1"/>
</dbReference>
<dbReference type="Gene3D" id="3.30.470.10">
    <property type="match status" value="1"/>
</dbReference>
<evidence type="ECO:0000256" key="3">
    <source>
        <dbReference type="ARBA" id="ARBA00022898"/>
    </source>
</evidence>
<organism evidence="4">
    <name type="scientific">marine metagenome</name>
    <dbReference type="NCBI Taxonomy" id="408172"/>
    <lineage>
        <taxon>unclassified sequences</taxon>
        <taxon>metagenomes</taxon>
        <taxon>ecological metagenomes</taxon>
    </lineage>
</organism>
<keyword evidence="3" id="KW-0663">Pyridoxal phosphate</keyword>
<dbReference type="GO" id="GO:0046394">
    <property type="term" value="P:carboxylic acid biosynthetic process"/>
    <property type="evidence" value="ECO:0007669"/>
    <property type="project" value="UniProtKB-ARBA"/>
</dbReference>
<dbReference type="InterPro" id="IPR018300">
    <property type="entry name" value="Aminotrans_IV_CS"/>
</dbReference>
<dbReference type="EMBL" id="UINC01186602">
    <property type="protein sequence ID" value="SVD98891.1"/>
    <property type="molecule type" value="Genomic_DNA"/>
</dbReference>
<comment type="similarity">
    <text evidence="2">Belongs to the class-IV pyridoxal-phosphate-dependent aminotransferase family.</text>
</comment>
<protein>
    <recommendedName>
        <fullName evidence="5">Branched-chain amino acid aminotransferase</fullName>
    </recommendedName>
</protein>
<evidence type="ECO:0008006" key="5">
    <source>
        <dbReference type="Google" id="ProtNLM"/>
    </source>
</evidence>
<dbReference type="InterPro" id="IPR050571">
    <property type="entry name" value="Class-IV_PLP-Dep_Aminotrnsfr"/>
</dbReference>
<sequence length="237" mass="26923">MKSGRQVYLNGVFVPEHEAKISIFDSALMFGDMVFEMTRSFNKKQFKLREHIERLYLGAKILHIPLTMTIDELEAACMETIAKNDEVFENHDEHRLMINISRGPLGIYAPVFDNKLEPTIVIADFPLKWTVASMAPLYSNGINAVIPSQRAIPASLMDPKIKNRSRLFYQMANIEVSKVKGENNWALLLDPDGFITEGTGDNFFIIKNGEIITPEGRNILRGISRDYIFELASQLNI</sequence>
<evidence type="ECO:0000256" key="1">
    <source>
        <dbReference type="ARBA" id="ARBA00001933"/>
    </source>
</evidence>
<name>A0A382ZTW5_9ZZZZ</name>
<dbReference type="GO" id="GO:0003824">
    <property type="term" value="F:catalytic activity"/>
    <property type="evidence" value="ECO:0007669"/>
    <property type="project" value="InterPro"/>
</dbReference>
<dbReference type="InterPro" id="IPR001544">
    <property type="entry name" value="Aminotrans_IV"/>
</dbReference>
<dbReference type="InterPro" id="IPR043132">
    <property type="entry name" value="BCAT-like_C"/>
</dbReference>
<dbReference type="PROSITE" id="PS00770">
    <property type="entry name" value="AA_TRANSFER_CLASS_4"/>
    <property type="match status" value="1"/>
</dbReference>
<dbReference type="PANTHER" id="PTHR42743:SF11">
    <property type="entry name" value="AMINODEOXYCHORISMATE LYASE"/>
    <property type="match status" value="1"/>
</dbReference>
<evidence type="ECO:0000313" key="4">
    <source>
        <dbReference type="EMBL" id="SVD98891.1"/>
    </source>
</evidence>
<dbReference type="SUPFAM" id="SSF56752">
    <property type="entry name" value="D-aminoacid aminotransferase-like PLP-dependent enzymes"/>
    <property type="match status" value="1"/>
</dbReference>
<dbReference type="InterPro" id="IPR036038">
    <property type="entry name" value="Aminotransferase-like"/>
</dbReference>
<comment type="cofactor">
    <cofactor evidence="1">
        <name>pyridoxal 5'-phosphate</name>
        <dbReference type="ChEBI" id="CHEBI:597326"/>
    </cofactor>
</comment>
<gene>
    <name evidence="4" type="ORF">METZ01_LOCUS451745</name>
</gene>
<dbReference type="Gene3D" id="3.20.10.10">
    <property type="entry name" value="D-amino Acid Aminotransferase, subunit A, domain 2"/>
    <property type="match status" value="1"/>
</dbReference>
<dbReference type="AlphaFoldDB" id="A0A382ZTW5"/>
<evidence type="ECO:0000256" key="2">
    <source>
        <dbReference type="ARBA" id="ARBA00009320"/>
    </source>
</evidence>
<proteinExistence type="inferred from homology"/>
<reference evidence="4" key="1">
    <citation type="submission" date="2018-05" db="EMBL/GenBank/DDBJ databases">
        <authorList>
            <person name="Lanie J.A."/>
            <person name="Ng W.-L."/>
            <person name="Kazmierczak K.M."/>
            <person name="Andrzejewski T.M."/>
            <person name="Davidsen T.M."/>
            <person name="Wayne K.J."/>
            <person name="Tettelin H."/>
            <person name="Glass J.I."/>
            <person name="Rusch D."/>
            <person name="Podicherti R."/>
            <person name="Tsui H.-C.T."/>
            <person name="Winkler M.E."/>
        </authorList>
    </citation>
    <scope>NUCLEOTIDE SEQUENCE</scope>
</reference>
<feature type="non-terminal residue" evidence="4">
    <location>
        <position position="237"/>
    </location>
</feature>
<dbReference type="InterPro" id="IPR043131">
    <property type="entry name" value="BCAT-like_N"/>
</dbReference>